<gene>
    <name evidence="3" type="ORF">SAMN06295937_102649</name>
</gene>
<evidence type="ECO:0000259" key="2">
    <source>
        <dbReference type="Pfam" id="PF09834"/>
    </source>
</evidence>
<proteinExistence type="predicted"/>
<dbReference type="InterPro" id="IPR018638">
    <property type="entry name" value="DUF2061_membrane"/>
</dbReference>
<dbReference type="OrthoDB" id="9133582at2"/>
<sequence length="80" mass="8947">MPHVYSREVAKTLSFLVLHLSVGFTVAYLLTGSFAVASGIALIEPMVNAVAFFFHERAWRGESSFEHLRDRRPEPFGAAH</sequence>
<dbReference type="EMBL" id="FUYP01000026">
    <property type="protein sequence ID" value="SKB89142.1"/>
    <property type="molecule type" value="Genomic_DNA"/>
</dbReference>
<dbReference type="RefSeq" id="WP_079639703.1">
    <property type="nucleotide sequence ID" value="NZ_FUYP01000026.1"/>
</dbReference>
<organism evidence="3 4">
    <name type="scientific">Sphingopyxis flava</name>
    <dbReference type="NCBI Taxonomy" id="1507287"/>
    <lineage>
        <taxon>Bacteria</taxon>
        <taxon>Pseudomonadati</taxon>
        <taxon>Pseudomonadota</taxon>
        <taxon>Alphaproteobacteria</taxon>
        <taxon>Sphingomonadales</taxon>
        <taxon>Sphingomonadaceae</taxon>
        <taxon>Sphingopyxis</taxon>
    </lineage>
</organism>
<feature type="domain" description="DUF2061" evidence="2">
    <location>
        <begin position="9"/>
        <end position="59"/>
    </location>
</feature>
<keyword evidence="4" id="KW-1185">Reference proteome</keyword>
<name>A0A1T5EYW6_9SPHN</name>
<dbReference type="AlphaFoldDB" id="A0A1T5EYW6"/>
<accession>A0A1T5EYW6</accession>
<feature type="transmembrane region" description="Helical" evidence="1">
    <location>
        <begin position="12"/>
        <end position="30"/>
    </location>
</feature>
<evidence type="ECO:0000313" key="3">
    <source>
        <dbReference type="EMBL" id="SKB89142.1"/>
    </source>
</evidence>
<keyword evidence="1" id="KW-0812">Transmembrane</keyword>
<dbReference type="Pfam" id="PF09834">
    <property type="entry name" value="DUF2061"/>
    <property type="match status" value="1"/>
</dbReference>
<dbReference type="Proteomes" id="UP000190044">
    <property type="component" value="Unassembled WGS sequence"/>
</dbReference>
<evidence type="ECO:0000256" key="1">
    <source>
        <dbReference type="SAM" id="Phobius"/>
    </source>
</evidence>
<keyword evidence="1" id="KW-1133">Transmembrane helix</keyword>
<keyword evidence="1" id="KW-0472">Membrane</keyword>
<protein>
    <submittedName>
        <fullName evidence="3">Uncharacterized membrane protein</fullName>
    </submittedName>
</protein>
<evidence type="ECO:0000313" key="4">
    <source>
        <dbReference type="Proteomes" id="UP000190044"/>
    </source>
</evidence>
<reference evidence="4" key="1">
    <citation type="submission" date="2017-02" db="EMBL/GenBank/DDBJ databases">
        <authorList>
            <person name="Varghese N."/>
            <person name="Submissions S."/>
        </authorList>
    </citation>
    <scope>NUCLEOTIDE SEQUENCE [LARGE SCALE GENOMIC DNA]</scope>
    <source>
        <strain evidence="4">R11H</strain>
    </source>
</reference>